<evidence type="ECO:0000313" key="3">
    <source>
        <dbReference type="Proteomes" id="UP000199170"/>
    </source>
</evidence>
<evidence type="ECO:0000256" key="1">
    <source>
        <dbReference type="SAM" id="Phobius"/>
    </source>
</evidence>
<feature type="transmembrane region" description="Helical" evidence="1">
    <location>
        <begin position="12"/>
        <end position="30"/>
    </location>
</feature>
<keyword evidence="1" id="KW-1133">Transmembrane helix</keyword>
<dbReference type="Proteomes" id="UP000199170">
    <property type="component" value="Unassembled WGS sequence"/>
</dbReference>
<sequence length="57" mass="6072">MPSILERPVFHYGIPLINAVIVAVVGFTVFTGVARLFALALAAIEVVVVPQILKRAA</sequence>
<dbReference type="EMBL" id="FNPB01000007">
    <property type="protein sequence ID" value="SDY14374.1"/>
    <property type="molecule type" value="Genomic_DNA"/>
</dbReference>
<proteinExistence type="predicted"/>
<evidence type="ECO:0000313" key="2">
    <source>
        <dbReference type="EMBL" id="SDY14374.1"/>
    </source>
</evidence>
<keyword evidence="1" id="KW-0472">Membrane</keyword>
<feature type="transmembrane region" description="Helical" evidence="1">
    <location>
        <begin position="36"/>
        <end position="53"/>
    </location>
</feature>
<organism evidence="2 3">
    <name type="scientific">Halobellus clavatus</name>
    <dbReference type="NCBI Taxonomy" id="660517"/>
    <lineage>
        <taxon>Archaea</taxon>
        <taxon>Methanobacteriati</taxon>
        <taxon>Methanobacteriota</taxon>
        <taxon>Stenosarchaea group</taxon>
        <taxon>Halobacteria</taxon>
        <taxon>Halobacteriales</taxon>
        <taxon>Haloferacaceae</taxon>
        <taxon>Halobellus</taxon>
    </lineage>
</organism>
<reference evidence="3" key="1">
    <citation type="submission" date="2016-10" db="EMBL/GenBank/DDBJ databases">
        <authorList>
            <person name="Varghese N."/>
            <person name="Submissions S."/>
        </authorList>
    </citation>
    <scope>NUCLEOTIDE SEQUENCE [LARGE SCALE GENOMIC DNA]</scope>
    <source>
        <strain evidence="3">CGMCC 1.10118</strain>
    </source>
</reference>
<dbReference type="AlphaFoldDB" id="A0A1H3HHV1"/>
<accession>A0A1H3HHV1</accession>
<protein>
    <submittedName>
        <fullName evidence="2">Uncharacterized protein</fullName>
    </submittedName>
</protein>
<name>A0A1H3HHV1_9EURY</name>
<gene>
    <name evidence="2" type="ORF">SAMN04487946_10756</name>
</gene>
<dbReference type="RefSeq" id="WP_175454623.1">
    <property type="nucleotide sequence ID" value="NZ_FNPB01000007.1"/>
</dbReference>
<keyword evidence="1" id="KW-0812">Transmembrane</keyword>
<keyword evidence="3" id="KW-1185">Reference proteome</keyword>